<name>A0A913YX61_EXADI</name>
<organism evidence="2 3">
    <name type="scientific">Exaiptasia diaphana</name>
    <name type="common">Tropical sea anemone</name>
    <name type="synonym">Aiptasia pulchella</name>
    <dbReference type="NCBI Taxonomy" id="2652724"/>
    <lineage>
        <taxon>Eukaryota</taxon>
        <taxon>Metazoa</taxon>
        <taxon>Cnidaria</taxon>
        <taxon>Anthozoa</taxon>
        <taxon>Hexacorallia</taxon>
        <taxon>Actiniaria</taxon>
        <taxon>Aiptasiidae</taxon>
        <taxon>Exaiptasia</taxon>
    </lineage>
</organism>
<dbReference type="KEGG" id="epa:110254761"/>
<dbReference type="OrthoDB" id="6155282at2759"/>
<evidence type="ECO:0000256" key="1">
    <source>
        <dbReference type="SAM" id="Coils"/>
    </source>
</evidence>
<accession>A0A913YX61</accession>
<proteinExistence type="predicted"/>
<dbReference type="RefSeq" id="XP_028519664.1">
    <property type="nucleotide sequence ID" value="XM_028663863.1"/>
</dbReference>
<reference evidence="2" key="1">
    <citation type="submission" date="2022-11" db="UniProtKB">
        <authorList>
            <consortium name="EnsemblMetazoa"/>
        </authorList>
    </citation>
    <scope>IDENTIFICATION</scope>
</reference>
<dbReference type="AlphaFoldDB" id="A0A913YX61"/>
<keyword evidence="3" id="KW-1185">Reference proteome</keyword>
<dbReference type="EnsemblMetazoa" id="XM_028663862.1">
    <property type="protein sequence ID" value="XP_028519663.1"/>
    <property type="gene ID" value="LOC110254761"/>
</dbReference>
<keyword evidence="1" id="KW-0175">Coiled coil</keyword>
<evidence type="ECO:0000313" key="2">
    <source>
        <dbReference type="EnsemblMetazoa" id="XP_028519663.1"/>
    </source>
</evidence>
<dbReference type="RefSeq" id="XP_028519663.1">
    <property type="nucleotide sequence ID" value="XM_028663862.1"/>
</dbReference>
<feature type="coiled-coil region" evidence="1">
    <location>
        <begin position="143"/>
        <end position="174"/>
    </location>
</feature>
<dbReference type="EnsemblMetazoa" id="XM_021061796.2">
    <property type="protein sequence ID" value="XP_020917455.2"/>
    <property type="gene ID" value="LOC110254761"/>
</dbReference>
<protein>
    <submittedName>
        <fullName evidence="2">Uncharacterized protein</fullName>
    </submittedName>
</protein>
<evidence type="ECO:0000313" key="3">
    <source>
        <dbReference type="Proteomes" id="UP000887567"/>
    </source>
</evidence>
<dbReference type="EnsemblMetazoa" id="XM_028663863.1">
    <property type="protein sequence ID" value="XP_028519664.1"/>
    <property type="gene ID" value="LOC110254761"/>
</dbReference>
<sequence>MSKFEEDFRGSFDAFSHNSPNVGPFDGTVRGNEKSPFDVMMINDVSPSVSQSSKGTKKAKMMSETNNEKGVATMAEQSSISPNKNGSESLVKEEILIPSNKTNIRLIEAVIQDEGKEAQMFLLKWKPPFTESEAFETFFPSEMDHLLKEILQVEAHLKNQKEQLRSRLTHLSQTLKIQMK</sequence>
<dbReference type="GeneID" id="110254761"/>
<dbReference type="RefSeq" id="XP_020917455.2">
    <property type="nucleotide sequence ID" value="XM_021061796.2"/>
</dbReference>
<dbReference type="Proteomes" id="UP000887567">
    <property type="component" value="Unplaced"/>
</dbReference>